<comment type="caution">
    <text evidence="2">The sequence shown here is derived from an EMBL/GenBank/DDBJ whole genome shotgun (WGS) entry which is preliminary data.</text>
</comment>
<dbReference type="Gene3D" id="3.40.350.10">
    <property type="entry name" value="Creatinase/prolidase N-terminal domain"/>
    <property type="match status" value="1"/>
</dbReference>
<evidence type="ECO:0000259" key="1">
    <source>
        <dbReference type="SMART" id="SM01011"/>
    </source>
</evidence>
<dbReference type="InterPro" id="IPR029149">
    <property type="entry name" value="Creatin/AminoP/Spt16_N"/>
</dbReference>
<accession>A0ABQ8TPD6</accession>
<dbReference type="PANTHER" id="PTHR47326">
    <property type="entry name" value="TRANSPOSABLE ELEMENT TC3 TRANSPOSASE-LIKE PROTEIN"/>
    <property type="match status" value="1"/>
</dbReference>
<name>A0ABQ8TPD6_PERAM</name>
<evidence type="ECO:0000313" key="3">
    <source>
        <dbReference type="Proteomes" id="UP001148838"/>
    </source>
</evidence>
<evidence type="ECO:0000313" key="2">
    <source>
        <dbReference type="EMBL" id="KAJ4448558.1"/>
    </source>
</evidence>
<reference evidence="2 3" key="1">
    <citation type="journal article" date="2022" name="Allergy">
        <title>Genome assembly and annotation of Periplaneta americana reveal a comprehensive cockroach allergen profile.</title>
        <authorList>
            <person name="Wang L."/>
            <person name="Xiong Q."/>
            <person name="Saelim N."/>
            <person name="Wang L."/>
            <person name="Nong W."/>
            <person name="Wan A.T."/>
            <person name="Shi M."/>
            <person name="Liu X."/>
            <person name="Cao Q."/>
            <person name="Hui J.H.L."/>
            <person name="Sookrung N."/>
            <person name="Leung T.F."/>
            <person name="Tungtrongchitr A."/>
            <person name="Tsui S.K.W."/>
        </authorList>
    </citation>
    <scope>NUCLEOTIDE SEQUENCE [LARGE SCALE GENOMIC DNA]</scope>
    <source>
        <strain evidence="2">PWHHKU_190912</strain>
    </source>
</reference>
<proteinExistence type="predicted"/>
<dbReference type="Proteomes" id="UP001148838">
    <property type="component" value="Unassembled WGS sequence"/>
</dbReference>
<dbReference type="InterPro" id="IPR007865">
    <property type="entry name" value="Aminopep_P_N"/>
</dbReference>
<keyword evidence="3" id="KW-1185">Reference proteome</keyword>
<protein>
    <recommendedName>
        <fullName evidence="1">Aminopeptidase P N-terminal domain-containing protein</fullName>
    </recommendedName>
</protein>
<dbReference type="InterPro" id="IPR036397">
    <property type="entry name" value="RNaseH_sf"/>
</dbReference>
<organism evidence="2 3">
    <name type="scientific">Periplaneta americana</name>
    <name type="common">American cockroach</name>
    <name type="synonym">Blatta americana</name>
    <dbReference type="NCBI Taxonomy" id="6978"/>
    <lineage>
        <taxon>Eukaryota</taxon>
        <taxon>Metazoa</taxon>
        <taxon>Ecdysozoa</taxon>
        <taxon>Arthropoda</taxon>
        <taxon>Hexapoda</taxon>
        <taxon>Insecta</taxon>
        <taxon>Pterygota</taxon>
        <taxon>Neoptera</taxon>
        <taxon>Polyneoptera</taxon>
        <taxon>Dictyoptera</taxon>
        <taxon>Blattodea</taxon>
        <taxon>Blattoidea</taxon>
        <taxon>Blattidae</taxon>
        <taxon>Blattinae</taxon>
        <taxon>Periplaneta</taxon>
    </lineage>
</organism>
<gene>
    <name evidence="2" type="ORF">ANN_10576</name>
</gene>
<dbReference type="SUPFAM" id="SSF53092">
    <property type="entry name" value="Creatinase/prolidase N-terminal domain"/>
    <property type="match status" value="1"/>
</dbReference>
<feature type="domain" description="Aminopeptidase P N-terminal" evidence="1">
    <location>
        <begin position="80"/>
        <end position="224"/>
    </location>
</feature>
<dbReference type="EMBL" id="JAJSOF020000005">
    <property type="protein sequence ID" value="KAJ4448558.1"/>
    <property type="molecule type" value="Genomic_DNA"/>
</dbReference>
<sequence length="224" mass="25386">MSDACLNALGIGYVWDSRRRSCIAASISQSTLAHGNDMYEMNSRGRGGPIAWPPRSPDFNPFDFYLWGHLKSLLYSSPVPDMESLRNRIGAGCEEIRNTPGIWDRVRRAMRHRCEACIQSGGGHEPFFQWAFGVKEPGCYGVVDVHTAKSLLFVPYMPEEYAIWMGKLPTLDTFKGMYHVDEVHYVKDSISSSDDLEIFCHADGNETLLLEFCIDPFFRDDPSE</sequence>
<dbReference type="Gene3D" id="3.30.420.10">
    <property type="entry name" value="Ribonuclease H-like superfamily/Ribonuclease H"/>
    <property type="match status" value="1"/>
</dbReference>
<dbReference type="SMART" id="SM01011">
    <property type="entry name" value="AMP_N"/>
    <property type="match status" value="1"/>
</dbReference>
<dbReference type="PANTHER" id="PTHR47326:SF1">
    <property type="entry name" value="HTH PSQ-TYPE DOMAIN-CONTAINING PROTEIN"/>
    <property type="match status" value="1"/>
</dbReference>
<dbReference type="Pfam" id="PF05195">
    <property type="entry name" value="AMP_N"/>
    <property type="match status" value="1"/>
</dbReference>